<evidence type="ECO:0000313" key="1">
    <source>
        <dbReference type="EMBL" id="ORZ34318.1"/>
    </source>
</evidence>
<reference evidence="1 2" key="1">
    <citation type="submission" date="2016-07" db="EMBL/GenBank/DDBJ databases">
        <title>Pervasive Adenine N6-methylation of Active Genes in Fungi.</title>
        <authorList>
            <consortium name="DOE Joint Genome Institute"/>
            <person name="Mondo S.J."/>
            <person name="Dannebaum R.O."/>
            <person name="Kuo R.C."/>
            <person name="Labutti K."/>
            <person name="Haridas S."/>
            <person name="Kuo A."/>
            <person name="Salamov A."/>
            <person name="Ahrendt S.R."/>
            <person name="Lipzen A."/>
            <person name="Sullivan W."/>
            <person name="Andreopoulos W.B."/>
            <person name="Clum A."/>
            <person name="Lindquist E."/>
            <person name="Daum C."/>
            <person name="Ramamoorthy G.K."/>
            <person name="Gryganskyi A."/>
            <person name="Culley D."/>
            <person name="Magnuson J.K."/>
            <person name="James T.Y."/>
            <person name="O'Malley M.A."/>
            <person name="Stajich J.E."/>
            <person name="Spatafora J.W."/>
            <person name="Visel A."/>
            <person name="Grigoriev I.V."/>
        </authorList>
    </citation>
    <scope>NUCLEOTIDE SEQUENCE [LARGE SCALE GENOMIC DNA]</scope>
    <source>
        <strain evidence="1 2">PL171</strain>
    </source>
</reference>
<sequence length="432" mass="48452">MTFTFPGATLSCSAMGGLSRIQTRFAPSQPARSDPVVTVKLLRQLYKSTLLRYSLKRGEIPEDERVDVDPESHMLAALDALFAPHLKNYHWWRPMTDALILPVYLLRASQLDQLDECLQYLLGSPMGRELTLATMTWASWQAICLDDRSETKHLFEGLAETQGKHRRAQYPIVLATLALLEWSLPMLHVVMRHFPSALTTLDIATFATSGYPRVFSSMLSLLGSSPSLPDSVDRIMDMHEWLEVHSGQRLVSPLASLCRPRTPLQYLEQVLIDIDIPRLRMAEQEHNEALSTAERKGIAECIGTVGSVELLSLVLNHGFALGLVEWVLLVTCDVQKWWVVLQQHVESKDEQCNVAFSGFWHATQPHHLPAFSHIWKPHSHSIRPCTHASCVASPPSFSLSGMPETHRCPFTSSIAFTRLASPNSHRLSPPSS</sequence>
<accession>A0A1Y2HI85</accession>
<dbReference type="AlphaFoldDB" id="A0A1Y2HI85"/>
<evidence type="ECO:0000313" key="2">
    <source>
        <dbReference type="Proteomes" id="UP000193411"/>
    </source>
</evidence>
<name>A0A1Y2HI85_9FUNG</name>
<keyword evidence="2" id="KW-1185">Reference proteome</keyword>
<gene>
    <name evidence="1" type="ORF">BCR44DRAFT_1156830</name>
</gene>
<proteinExistence type="predicted"/>
<protein>
    <submittedName>
        <fullName evidence="1">Uncharacterized protein</fullName>
    </submittedName>
</protein>
<dbReference type="EMBL" id="MCFL01000029">
    <property type="protein sequence ID" value="ORZ34318.1"/>
    <property type="molecule type" value="Genomic_DNA"/>
</dbReference>
<dbReference type="Proteomes" id="UP000193411">
    <property type="component" value="Unassembled WGS sequence"/>
</dbReference>
<comment type="caution">
    <text evidence="1">The sequence shown here is derived from an EMBL/GenBank/DDBJ whole genome shotgun (WGS) entry which is preliminary data.</text>
</comment>
<organism evidence="1 2">
    <name type="scientific">Catenaria anguillulae PL171</name>
    <dbReference type="NCBI Taxonomy" id="765915"/>
    <lineage>
        <taxon>Eukaryota</taxon>
        <taxon>Fungi</taxon>
        <taxon>Fungi incertae sedis</taxon>
        <taxon>Blastocladiomycota</taxon>
        <taxon>Blastocladiomycetes</taxon>
        <taxon>Blastocladiales</taxon>
        <taxon>Catenariaceae</taxon>
        <taxon>Catenaria</taxon>
    </lineage>
</organism>